<keyword evidence="4 7" id="KW-0547">Nucleotide-binding</keyword>
<dbReference type="PROSITE" id="PS00108">
    <property type="entry name" value="PROTEIN_KINASE_ST"/>
    <property type="match status" value="1"/>
</dbReference>
<dbReference type="PANTHER" id="PTHR43671">
    <property type="entry name" value="SERINE/THREONINE-PROTEIN KINASE NEK"/>
    <property type="match status" value="1"/>
</dbReference>
<dbReference type="InterPro" id="IPR017441">
    <property type="entry name" value="Protein_kinase_ATP_BS"/>
</dbReference>
<dbReference type="Pfam" id="PF13181">
    <property type="entry name" value="TPR_8"/>
    <property type="match status" value="1"/>
</dbReference>
<evidence type="ECO:0000256" key="1">
    <source>
        <dbReference type="ARBA" id="ARBA00010886"/>
    </source>
</evidence>
<comment type="similarity">
    <text evidence="1">Belongs to the protein kinase superfamily. NEK Ser/Thr protein kinase family. NIMA subfamily.</text>
</comment>
<evidence type="ECO:0000256" key="7">
    <source>
        <dbReference type="PROSITE-ProRule" id="PRU10141"/>
    </source>
</evidence>
<gene>
    <name evidence="9" type="ORF">HXX02_15475</name>
</gene>
<dbReference type="Gene3D" id="1.25.40.10">
    <property type="entry name" value="Tetratricopeptide repeat domain"/>
    <property type="match status" value="3"/>
</dbReference>
<dbReference type="InterPro" id="IPR050660">
    <property type="entry name" value="NEK_Ser/Thr_kinase"/>
</dbReference>
<evidence type="ECO:0000256" key="4">
    <source>
        <dbReference type="ARBA" id="ARBA00022741"/>
    </source>
</evidence>
<dbReference type="SUPFAM" id="SSF48452">
    <property type="entry name" value="TPR-like"/>
    <property type="match status" value="3"/>
</dbReference>
<comment type="caution">
    <text evidence="9">The sequence shown here is derived from an EMBL/GenBank/DDBJ whole genome shotgun (WGS) entry which is preliminary data.</text>
</comment>
<dbReference type="SMART" id="SM00220">
    <property type="entry name" value="S_TKc"/>
    <property type="match status" value="1"/>
</dbReference>
<dbReference type="InterPro" id="IPR019734">
    <property type="entry name" value="TPR_rpt"/>
</dbReference>
<dbReference type="InterPro" id="IPR011009">
    <property type="entry name" value="Kinase-like_dom_sf"/>
</dbReference>
<evidence type="ECO:0000256" key="3">
    <source>
        <dbReference type="ARBA" id="ARBA00022679"/>
    </source>
</evidence>
<dbReference type="InterPro" id="IPR008271">
    <property type="entry name" value="Ser/Thr_kinase_AS"/>
</dbReference>
<dbReference type="InterPro" id="IPR000719">
    <property type="entry name" value="Prot_kinase_dom"/>
</dbReference>
<dbReference type="PROSITE" id="PS00107">
    <property type="entry name" value="PROTEIN_KINASE_ATP"/>
    <property type="match status" value="1"/>
</dbReference>
<keyword evidence="6 7" id="KW-0067">ATP-binding</keyword>
<dbReference type="Pfam" id="PF13424">
    <property type="entry name" value="TPR_12"/>
    <property type="match status" value="1"/>
</dbReference>
<reference evidence="9" key="1">
    <citation type="thesis" date="2020" institute="Technische Universitat Dresden" country="Dresden, Germany">
        <title>The Agarolytic System of Microbulbifer elongatus PORT2, Isolated from Batu Karas, Pangandaran West Java Indonesia.</title>
        <authorList>
            <person name="Anggraeni S.R."/>
        </authorList>
    </citation>
    <scope>NUCLEOTIDE SEQUENCE</scope>
    <source>
        <strain evidence="9">PORT2</strain>
    </source>
</reference>
<dbReference type="Pfam" id="PF00069">
    <property type="entry name" value="Pkinase"/>
    <property type="match status" value="1"/>
</dbReference>
<organism evidence="9 10">
    <name type="scientific">Microbulbifer elongatus</name>
    <dbReference type="NCBI Taxonomy" id="86173"/>
    <lineage>
        <taxon>Bacteria</taxon>
        <taxon>Pseudomonadati</taxon>
        <taxon>Pseudomonadota</taxon>
        <taxon>Gammaproteobacteria</taxon>
        <taxon>Cellvibrionales</taxon>
        <taxon>Microbulbiferaceae</taxon>
        <taxon>Microbulbifer</taxon>
    </lineage>
</organism>
<evidence type="ECO:0000256" key="2">
    <source>
        <dbReference type="ARBA" id="ARBA00012513"/>
    </source>
</evidence>
<dbReference type="Gene3D" id="1.10.510.10">
    <property type="entry name" value="Transferase(Phosphotransferase) domain 1"/>
    <property type="match status" value="1"/>
</dbReference>
<dbReference type="Proteomes" id="UP001205566">
    <property type="component" value="Unassembled WGS sequence"/>
</dbReference>
<name>A0ABT1P405_9GAMM</name>
<evidence type="ECO:0000256" key="6">
    <source>
        <dbReference type="ARBA" id="ARBA00022840"/>
    </source>
</evidence>
<dbReference type="PROSITE" id="PS50011">
    <property type="entry name" value="PROTEIN_KINASE_DOM"/>
    <property type="match status" value="1"/>
</dbReference>
<protein>
    <recommendedName>
        <fullName evidence="2">non-specific serine/threonine protein kinase</fullName>
        <ecNumber evidence="2">2.7.11.1</ecNumber>
    </recommendedName>
</protein>
<feature type="binding site" evidence="7">
    <location>
        <position position="57"/>
    </location>
    <ligand>
        <name>ATP</name>
        <dbReference type="ChEBI" id="CHEBI:30616"/>
    </ligand>
</feature>
<evidence type="ECO:0000259" key="8">
    <source>
        <dbReference type="PROSITE" id="PS50011"/>
    </source>
</evidence>
<keyword evidence="5 9" id="KW-0418">Kinase</keyword>
<proteinExistence type="inferred from homology"/>
<dbReference type="InterPro" id="IPR011990">
    <property type="entry name" value="TPR-like_helical_dom_sf"/>
</dbReference>
<dbReference type="EMBL" id="JACASI010000041">
    <property type="protein sequence ID" value="MCQ3830838.1"/>
    <property type="molecule type" value="Genomic_DNA"/>
</dbReference>
<dbReference type="PANTHER" id="PTHR43671:SF13">
    <property type="entry name" value="SERINE_THREONINE-PROTEIN KINASE NEK2"/>
    <property type="match status" value="1"/>
</dbReference>
<feature type="domain" description="Protein kinase" evidence="8">
    <location>
        <begin position="28"/>
        <end position="284"/>
    </location>
</feature>
<keyword evidence="10" id="KW-1185">Reference proteome</keyword>
<dbReference type="RefSeq" id="WP_255875725.1">
    <property type="nucleotide sequence ID" value="NZ_JACASI010000041.1"/>
</dbReference>
<evidence type="ECO:0000313" key="9">
    <source>
        <dbReference type="EMBL" id="MCQ3830838.1"/>
    </source>
</evidence>
<dbReference type="EC" id="2.7.11.1" evidence="2"/>
<sequence length="1028" mass="115590">MEVDSEITKTINNLFRPLQKGERLANRFVIEQLIGRGGYGSVYLATDEQLGIQVALKLLDQHKGVNLRREVLLARKISHPNVVRLHDIFDSDHGQFYTMDYIPGESLATRIDRETRLAPQAVISLAQSLLEALDQAHQNKVVHLDLKPENILLRPDGQAFITDFGVARALGEKADAPSGTPDYVSPEQIQQKPLDGRSDLYSLGVILYEAATGSLPFEGTDRRARMIARLNIRPRAPHEQCIDVPKHLSQFILQLLHQRPSRRPASARIALTRMTQPRPLRHWLWAVPAIAFIASLLWTTLEPPAPTETQTLPTLLVLPAEYTPPVPAWLSRTAAEQLHSQLALSPNLRLVEQQPVLNYINQVSWPMPLSTSQQEELLQAFGAMWVVTSEIRPMGDQWSLTVRYGPPGQKTSRSIQRLTEPGHALAALEQAGSALLAQLDQRAPRVIAIPDAFRAEVVQVRRHLDMGEFERAAELSQPLAEVWRSPLSLYLNFRAQEGLGDLSEAKKSINEAASLINNPSSTLALEIQFERQRLAGSSDKALRSLEILKERLPFDSRLAHLHADLLADHRGLEASIEYLRSWLESSPTDARGWYLLGRQLIQSGAARKAIEEPLSRALVLSRSQRQLTLEADTLAAIGVAQERLGELNHASQYYREALEKRRSLGDKIGQAGLLANISYLNAVAGAPEEAQQQLDDALSLLTYESAPRLQASIHNDKGVLLEESGNYTAAKQEYMKALTLRRELDDPGLIAESQANIGYIALLAGDNESARVYFQQSLLEHQNIGDRRGLLYVNQYLASLDTREGNWPQATRAWLRSRQEAEKIGDLQAQLATFIHLAQLSLWRGQPAKTEAELVRAAAIASELQDSRAQQEIALLRAELSLRYGGTPSFDALPEHATPDQVARRQLIKAEWLLENGRAAESEPVIRELLNQPLPAWESSWRQYLVNSLQLERESTNPTNQIWRWAQGLHPDTIPEESWFAIRQRARECKPDTCEKLPEWFLRTIEQDRLKKFLKLPWVPEAWRALDG</sequence>
<evidence type="ECO:0000313" key="10">
    <source>
        <dbReference type="Proteomes" id="UP001205566"/>
    </source>
</evidence>
<dbReference type="Gene3D" id="3.30.200.20">
    <property type="entry name" value="Phosphorylase Kinase, domain 1"/>
    <property type="match status" value="1"/>
</dbReference>
<dbReference type="CDD" id="cd14014">
    <property type="entry name" value="STKc_PknB_like"/>
    <property type="match status" value="1"/>
</dbReference>
<dbReference type="SMART" id="SM00028">
    <property type="entry name" value="TPR"/>
    <property type="match status" value="4"/>
</dbReference>
<keyword evidence="3" id="KW-0808">Transferase</keyword>
<dbReference type="GO" id="GO:0016301">
    <property type="term" value="F:kinase activity"/>
    <property type="evidence" value="ECO:0007669"/>
    <property type="project" value="UniProtKB-KW"/>
</dbReference>
<accession>A0ABT1P405</accession>
<evidence type="ECO:0000256" key="5">
    <source>
        <dbReference type="ARBA" id="ARBA00022777"/>
    </source>
</evidence>
<dbReference type="SUPFAM" id="SSF56112">
    <property type="entry name" value="Protein kinase-like (PK-like)"/>
    <property type="match status" value="1"/>
</dbReference>